<dbReference type="InterPro" id="IPR057929">
    <property type="entry name" value="RamC_N"/>
</dbReference>
<dbReference type="KEGG" id="slz:B5P37_10170"/>
<proteinExistence type="predicted"/>
<dbReference type="AlphaFoldDB" id="A0AAC9RTR3"/>
<dbReference type="Pfam" id="PF25816">
    <property type="entry name" value="RamC_N"/>
    <property type="match status" value="1"/>
</dbReference>
<evidence type="ECO:0000259" key="1">
    <source>
        <dbReference type="Pfam" id="PF25816"/>
    </source>
</evidence>
<name>A0AAC9RTR3_9STAP</name>
<accession>A0AAC9RTR3</accession>
<gene>
    <name evidence="2" type="ORF">B5P37_10170</name>
</gene>
<reference evidence="2 3" key="1">
    <citation type="submission" date="2017-04" db="EMBL/GenBank/DDBJ databases">
        <authorList>
            <person name="Veseli I.A."/>
            <person name="Tang C."/>
            <person name="Pombert J.-F."/>
        </authorList>
    </citation>
    <scope>NUCLEOTIDE SEQUENCE [LARGE SCALE GENOMIC DNA]</scope>
    <source>
        <strain evidence="2 3">ATCC 700373</strain>
    </source>
</reference>
<feature type="domain" description="RamC N-terminal" evidence="1">
    <location>
        <begin position="2"/>
        <end position="128"/>
    </location>
</feature>
<dbReference type="EMBL" id="CP020773">
    <property type="protein sequence ID" value="ARJ51649.1"/>
    <property type="molecule type" value="Genomic_DNA"/>
</dbReference>
<protein>
    <recommendedName>
        <fullName evidence="1">RamC N-terminal domain-containing protein</fullName>
    </recommendedName>
</protein>
<evidence type="ECO:0000313" key="2">
    <source>
        <dbReference type="EMBL" id="ARJ51649.1"/>
    </source>
</evidence>
<dbReference type="RefSeq" id="WP_085238102.1">
    <property type="nucleotide sequence ID" value="NZ_CP020773.1"/>
</dbReference>
<sequence length="180" mass="21219">MTVEAYCIENELTYKYIFKKEDYYASLKKDFDRFSSGKFITIYPPTESIFKKALYDLNELLGEKYKGPYILSDKQYSGSSTLYYRYGRMKEEAPYKITKNGKFYIDNNRSLYELPDWIEEPFPVVDNQESMDLCQEIGHSEFIRECKINCVSRVRTALLRSLFFYFPSALTLARSIKSVG</sequence>
<evidence type="ECO:0000313" key="3">
    <source>
        <dbReference type="Proteomes" id="UP000242864"/>
    </source>
</evidence>
<organism evidence="2 3">
    <name type="scientific">Staphylococcus lutrae</name>
    <dbReference type="NCBI Taxonomy" id="155085"/>
    <lineage>
        <taxon>Bacteria</taxon>
        <taxon>Bacillati</taxon>
        <taxon>Bacillota</taxon>
        <taxon>Bacilli</taxon>
        <taxon>Bacillales</taxon>
        <taxon>Staphylococcaceae</taxon>
        <taxon>Staphylococcus</taxon>
    </lineage>
</organism>
<dbReference type="Proteomes" id="UP000242864">
    <property type="component" value="Chromosome"/>
</dbReference>
<keyword evidence="3" id="KW-1185">Reference proteome</keyword>